<evidence type="ECO:0000256" key="4">
    <source>
        <dbReference type="ARBA" id="ARBA00022692"/>
    </source>
</evidence>
<dbReference type="InterPro" id="IPR036259">
    <property type="entry name" value="MFS_trans_sf"/>
</dbReference>
<keyword evidence="5 8" id="KW-1133">Transmembrane helix</keyword>
<name>A0A1E4RKV1_9ASCO</name>
<dbReference type="RefSeq" id="XP_020076933.1">
    <property type="nucleotide sequence ID" value="XM_020223254.1"/>
</dbReference>
<keyword evidence="3" id="KW-0813">Transport</keyword>
<dbReference type="GO" id="GO:0005886">
    <property type="term" value="C:plasma membrane"/>
    <property type="evidence" value="ECO:0007669"/>
    <property type="project" value="TreeGrafter"/>
</dbReference>
<evidence type="ECO:0000256" key="8">
    <source>
        <dbReference type="SAM" id="Phobius"/>
    </source>
</evidence>
<evidence type="ECO:0000256" key="1">
    <source>
        <dbReference type="ARBA" id="ARBA00004141"/>
    </source>
</evidence>
<proteinExistence type="inferred from homology"/>
<dbReference type="SUPFAM" id="SSF103473">
    <property type="entry name" value="MFS general substrate transporter"/>
    <property type="match status" value="1"/>
</dbReference>
<dbReference type="GO" id="GO:0006811">
    <property type="term" value="P:monoatomic ion transport"/>
    <property type="evidence" value="ECO:0007669"/>
    <property type="project" value="UniProtKB-KW"/>
</dbReference>
<dbReference type="STRING" id="984485.A0A1E4RKV1"/>
<dbReference type="EMBL" id="KV454540">
    <property type="protein sequence ID" value="ODV67866.1"/>
    <property type="molecule type" value="Genomic_DNA"/>
</dbReference>
<feature type="transmembrane region" description="Helical" evidence="8">
    <location>
        <begin position="209"/>
        <end position="230"/>
    </location>
</feature>
<dbReference type="InterPro" id="IPR020846">
    <property type="entry name" value="MFS_dom"/>
</dbReference>
<dbReference type="FunFam" id="1.20.1250.20:FF:000197">
    <property type="entry name" value="Siderophore iron transporter 1"/>
    <property type="match status" value="1"/>
</dbReference>
<feature type="transmembrane region" description="Helical" evidence="8">
    <location>
        <begin position="143"/>
        <end position="165"/>
    </location>
</feature>
<feature type="transmembrane region" description="Helical" evidence="8">
    <location>
        <begin position="50"/>
        <end position="68"/>
    </location>
</feature>
<comment type="similarity">
    <text evidence="2">Belongs to the major facilitator superfamily.</text>
</comment>
<keyword evidence="11" id="KW-1185">Reference proteome</keyword>
<keyword evidence="4 8" id="KW-0812">Transmembrane</keyword>
<dbReference type="OrthoDB" id="4078873at2759"/>
<feature type="transmembrane region" description="Helical" evidence="8">
    <location>
        <begin position="468"/>
        <end position="492"/>
    </location>
</feature>
<evidence type="ECO:0000256" key="7">
    <source>
        <dbReference type="ARBA" id="ARBA00023136"/>
    </source>
</evidence>
<dbReference type="InterPro" id="IPR011701">
    <property type="entry name" value="MFS"/>
</dbReference>
<keyword evidence="7 8" id="KW-0472">Membrane</keyword>
<dbReference type="Pfam" id="PF07690">
    <property type="entry name" value="MFS_1"/>
    <property type="match status" value="1"/>
</dbReference>
<sequence>MLKAQGDIKQYEGSDNLNTSLHLNEAEKTRGVAHIEAIVDTMKDEKRGRLITWIFAISILLTAWAYALDGSTTFNYQPFATSSFNRHSMISTVEIATRIISSICKPFLAKISDITSRPITYIVVLVFYVLGYIISAASPSITAFVIGEVFVAIGGSGLTLMNSIIVADLTPLKWRGFINSLLATPFIINCWFAGLIVQDITGTNWRWGYGMFAIIIPVCLLPAITVMLWLDRKAMKTGKINIASCKYDVTNDVADKNYKKLFKDGLIQIDAMGLVLLGFAFSLLLLPFSLYSTAEGKWHNPSMIAMVVVGGILLLVFTLYEMYLAPFPCMPKRIITNRTFICAVIIDFIYMLAGYIRSTYFSSYVLVVKDWSVKNWTYYNNTLTLSLCIFGVVAGAIQRITHRYKELQIAGLAIKLIGMGLFVKAKGFDATTALLVMGSLLVGMGGSFSVVGSRVASEASVPHQDLALVISLLSLWSSVGAAIGSAIAAPIWNSKLPDSLREYLPKPVNETLVSTIVEKATFLAGYPYESPVRVAGIKAYGDVTRYLFVPALCIAFIPLFAAFFQTGFYLGDQLNAVEGDQPKENIEALKTWEKKQDVKGFDRVLEFFNRPLKG</sequence>
<feature type="transmembrane region" description="Helical" evidence="8">
    <location>
        <begin position="376"/>
        <end position="397"/>
    </location>
</feature>
<dbReference type="GO" id="GO:0022857">
    <property type="term" value="F:transmembrane transporter activity"/>
    <property type="evidence" value="ECO:0007669"/>
    <property type="project" value="InterPro"/>
</dbReference>
<dbReference type="PROSITE" id="PS50850">
    <property type="entry name" value="MFS"/>
    <property type="match status" value="1"/>
</dbReference>
<keyword evidence="6" id="KW-0406">Ion transport</keyword>
<feature type="transmembrane region" description="Helical" evidence="8">
    <location>
        <begin position="546"/>
        <end position="564"/>
    </location>
</feature>
<dbReference type="AlphaFoldDB" id="A0A1E4RKV1"/>
<feature type="transmembrane region" description="Helical" evidence="8">
    <location>
        <begin position="269"/>
        <end position="291"/>
    </location>
</feature>
<gene>
    <name evidence="10" type="ORF">HYPBUDRAFT_239869</name>
</gene>
<comment type="subcellular location">
    <subcellularLocation>
        <location evidence="1">Membrane</location>
        <topology evidence="1">Multi-pass membrane protein</topology>
    </subcellularLocation>
</comment>
<dbReference type="GeneID" id="30997803"/>
<feature type="transmembrane region" description="Helical" evidence="8">
    <location>
        <begin position="335"/>
        <end position="356"/>
    </location>
</feature>
<reference evidence="11" key="1">
    <citation type="submission" date="2016-05" db="EMBL/GenBank/DDBJ databases">
        <title>Comparative genomics of biotechnologically important yeasts.</title>
        <authorList>
            <consortium name="DOE Joint Genome Institute"/>
            <person name="Riley R."/>
            <person name="Haridas S."/>
            <person name="Wolfe K.H."/>
            <person name="Lopes M.R."/>
            <person name="Hittinger C.T."/>
            <person name="Goker M."/>
            <person name="Salamov A."/>
            <person name="Wisecaver J."/>
            <person name="Long T.M."/>
            <person name="Aerts A.L."/>
            <person name="Barry K."/>
            <person name="Choi C."/>
            <person name="Clum A."/>
            <person name="Coughlan A.Y."/>
            <person name="Deshpande S."/>
            <person name="Douglass A.P."/>
            <person name="Hanson S.J."/>
            <person name="Klenk H.-P."/>
            <person name="Labutti K."/>
            <person name="Lapidus A."/>
            <person name="Lindquist E."/>
            <person name="Lipzen A."/>
            <person name="Meier-Kolthoff J.P."/>
            <person name="Ohm R.A."/>
            <person name="Otillar R.P."/>
            <person name="Pangilinan J."/>
            <person name="Peng Y."/>
            <person name="Rokas A."/>
            <person name="Rosa C.A."/>
            <person name="Scheuner C."/>
            <person name="Sibirny A.A."/>
            <person name="Slot J.C."/>
            <person name="Stielow J.B."/>
            <person name="Sun H."/>
            <person name="Kurtzman C.P."/>
            <person name="Blackwell M."/>
            <person name="Grigoriev I.V."/>
            <person name="Jeffries T.W."/>
        </authorList>
    </citation>
    <scope>NUCLEOTIDE SEQUENCE [LARGE SCALE GENOMIC DNA]</scope>
    <source>
        <strain evidence="11">NRRL Y-1933</strain>
    </source>
</reference>
<evidence type="ECO:0000256" key="5">
    <source>
        <dbReference type="ARBA" id="ARBA00022989"/>
    </source>
</evidence>
<evidence type="ECO:0000313" key="11">
    <source>
        <dbReference type="Proteomes" id="UP000095085"/>
    </source>
</evidence>
<feature type="domain" description="Major facilitator superfamily (MFS) profile" evidence="9">
    <location>
        <begin position="55"/>
        <end position="569"/>
    </location>
</feature>
<evidence type="ECO:0000256" key="3">
    <source>
        <dbReference type="ARBA" id="ARBA00022448"/>
    </source>
</evidence>
<dbReference type="PANTHER" id="PTHR23501:SF58">
    <property type="entry name" value="LOW AFFINITY HEME TRANSPORTER STR3"/>
    <property type="match status" value="1"/>
</dbReference>
<evidence type="ECO:0000256" key="2">
    <source>
        <dbReference type="ARBA" id="ARBA00008335"/>
    </source>
</evidence>
<feature type="transmembrane region" description="Helical" evidence="8">
    <location>
        <begin position="433"/>
        <end position="456"/>
    </location>
</feature>
<accession>A0A1E4RKV1</accession>
<evidence type="ECO:0000256" key="6">
    <source>
        <dbReference type="ARBA" id="ARBA00023065"/>
    </source>
</evidence>
<feature type="transmembrane region" description="Helical" evidence="8">
    <location>
        <begin position="119"/>
        <end position="137"/>
    </location>
</feature>
<protein>
    <submittedName>
        <fullName evidence="10">MFS general substrate transporter</fullName>
    </submittedName>
</protein>
<dbReference type="PANTHER" id="PTHR23501">
    <property type="entry name" value="MAJOR FACILITATOR SUPERFAMILY"/>
    <property type="match status" value="1"/>
</dbReference>
<evidence type="ECO:0000259" key="9">
    <source>
        <dbReference type="PROSITE" id="PS50850"/>
    </source>
</evidence>
<dbReference type="Proteomes" id="UP000095085">
    <property type="component" value="Unassembled WGS sequence"/>
</dbReference>
<dbReference type="Gene3D" id="1.20.1250.20">
    <property type="entry name" value="MFS general substrate transporter like domains"/>
    <property type="match status" value="2"/>
</dbReference>
<evidence type="ECO:0000313" key="10">
    <source>
        <dbReference type="EMBL" id="ODV67866.1"/>
    </source>
</evidence>
<organism evidence="10 11">
    <name type="scientific">Hyphopichia burtonii NRRL Y-1933</name>
    <dbReference type="NCBI Taxonomy" id="984485"/>
    <lineage>
        <taxon>Eukaryota</taxon>
        <taxon>Fungi</taxon>
        <taxon>Dikarya</taxon>
        <taxon>Ascomycota</taxon>
        <taxon>Saccharomycotina</taxon>
        <taxon>Pichiomycetes</taxon>
        <taxon>Debaryomycetaceae</taxon>
        <taxon>Hyphopichia</taxon>
    </lineage>
</organism>
<feature type="transmembrane region" description="Helical" evidence="8">
    <location>
        <begin position="177"/>
        <end position="197"/>
    </location>
</feature>
<feature type="transmembrane region" description="Helical" evidence="8">
    <location>
        <begin position="303"/>
        <end position="323"/>
    </location>
</feature>